<proteinExistence type="predicted"/>
<evidence type="ECO:0000313" key="2">
    <source>
        <dbReference type="Proteomes" id="UP000623440"/>
    </source>
</evidence>
<sequence length="63" mass="7529">MVMLKRQMRAGTQLFLHTREGLVRLLIPELESPQIGDWQYLVEHTHLWRRQLYIKGRKLLGAC</sequence>
<dbReference type="EMBL" id="JACJSI010000092">
    <property type="protein sequence ID" value="MBD2533345.1"/>
    <property type="molecule type" value="Genomic_DNA"/>
</dbReference>
<reference evidence="1 2" key="1">
    <citation type="journal article" date="2020" name="ISME J.">
        <title>Comparative genomics reveals insights into cyanobacterial evolution and habitat adaptation.</title>
        <authorList>
            <person name="Chen M.Y."/>
            <person name="Teng W.K."/>
            <person name="Zhao L."/>
            <person name="Hu C.X."/>
            <person name="Zhou Y.K."/>
            <person name="Han B.P."/>
            <person name="Song L.R."/>
            <person name="Shu W.S."/>
        </authorList>
    </citation>
    <scope>NUCLEOTIDE SEQUENCE [LARGE SCALE GENOMIC DNA]</scope>
    <source>
        <strain evidence="1 2">FACHB-838</strain>
    </source>
</reference>
<keyword evidence="2" id="KW-1185">Reference proteome</keyword>
<organism evidence="1 2">
    <name type="scientific">Nostoc flagelliforme FACHB-838</name>
    <dbReference type="NCBI Taxonomy" id="2692904"/>
    <lineage>
        <taxon>Bacteria</taxon>
        <taxon>Bacillati</taxon>
        <taxon>Cyanobacteriota</taxon>
        <taxon>Cyanophyceae</taxon>
        <taxon>Nostocales</taxon>
        <taxon>Nostocaceae</taxon>
        <taxon>Nostoc</taxon>
    </lineage>
</organism>
<gene>
    <name evidence="1" type="ORF">H6G97_28790</name>
</gene>
<dbReference type="Proteomes" id="UP000623440">
    <property type="component" value="Unassembled WGS sequence"/>
</dbReference>
<accession>A0ABR8DWQ4</accession>
<comment type="caution">
    <text evidence="1">The sequence shown here is derived from an EMBL/GenBank/DDBJ whole genome shotgun (WGS) entry which is preliminary data.</text>
</comment>
<evidence type="ECO:0000313" key="1">
    <source>
        <dbReference type="EMBL" id="MBD2533345.1"/>
    </source>
</evidence>
<protein>
    <recommendedName>
        <fullName evidence="3">Transposase</fullName>
    </recommendedName>
</protein>
<name>A0ABR8DWQ4_9NOSO</name>
<evidence type="ECO:0008006" key="3">
    <source>
        <dbReference type="Google" id="ProtNLM"/>
    </source>
</evidence>